<comment type="similarity">
    <text evidence="2 7">Belongs to the zinc-containing alcohol dehydrogenase family.</text>
</comment>
<dbReference type="SUPFAM" id="SSF50129">
    <property type="entry name" value="GroES-like"/>
    <property type="match status" value="1"/>
</dbReference>
<feature type="domain" description="Enoyl reductase (ER)" evidence="8">
    <location>
        <begin position="16"/>
        <end position="362"/>
    </location>
</feature>
<evidence type="ECO:0000256" key="2">
    <source>
        <dbReference type="ARBA" id="ARBA00008072"/>
    </source>
</evidence>
<comment type="cofactor">
    <cofactor evidence="1 7">
        <name>Zn(2+)</name>
        <dbReference type="ChEBI" id="CHEBI:29105"/>
    </cofactor>
</comment>
<evidence type="ECO:0000259" key="8">
    <source>
        <dbReference type="SMART" id="SM00829"/>
    </source>
</evidence>
<dbReference type="AlphaFoldDB" id="A0A7D6VCA6"/>
<dbReference type="InterPro" id="IPR013154">
    <property type="entry name" value="ADH-like_N"/>
</dbReference>
<evidence type="ECO:0000256" key="3">
    <source>
        <dbReference type="ARBA" id="ARBA00022723"/>
    </source>
</evidence>
<proteinExistence type="inferred from homology"/>
<dbReference type="Gene3D" id="3.40.50.720">
    <property type="entry name" value="NAD(P)-binding Rossmann-like Domain"/>
    <property type="match status" value="1"/>
</dbReference>
<dbReference type="InterPro" id="IPR013149">
    <property type="entry name" value="ADH-like_C"/>
</dbReference>
<dbReference type="InterPro" id="IPR002328">
    <property type="entry name" value="ADH_Zn_CS"/>
</dbReference>
<reference evidence="9 10" key="1">
    <citation type="submission" date="2020-07" db="EMBL/GenBank/DDBJ databases">
        <authorList>
            <person name="Zhuang K."/>
            <person name="Ran Y."/>
        </authorList>
    </citation>
    <scope>NUCLEOTIDE SEQUENCE [LARGE SCALE GENOMIC DNA]</scope>
    <source>
        <strain evidence="9 10">WCH-YHL-001</strain>
    </source>
</reference>
<organism evidence="9 10">
    <name type="scientific">Nocardia huaxiensis</name>
    <dbReference type="NCBI Taxonomy" id="2755382"/>
    <lineage>
        <taxon>Bacteria</taxon>
        <taxon>Bacillati</taxon>
        <taxon>Actinomycetota</taxon>
        <taxon>Actinomycetes</taxon>
        <taxon>Mycobacteriales</taxon>
        <taxon>Nocardiaceae</taxon>
        <taxon>Nocardia</taxon>
    </lineage>
</organism>
<dbReference type="PROSITE" id="PS00059">
    <property type="entry name" value="ADH_ZINC"/>
    <property type="match status" value="1"/>
</dbReference>
<dbReference type="GO" id="GO:0046294">
    <property type="term" value="P:formaldehyde catabolic process"/>
    <property type="evidence" value="ECO:0007669"/>
    <property type="project" value="TreeGrafter"/>
</dbReference>
<keyword evidence="4 7" id="KW-0862">Zinc</keyword>
<dbReference type="SMART" id="SM00829">
    <property type="entry name" value="PKS_ER"/>
    <property type="match status" value="1"/>
</dbReference>
<evidence type="ECO:0000313" key="9">
    <source>
        <dbReference type="EMBL" id="QLY28875.1"/>
    </source>
</evidence>
<dbReference type="Proteomes" id="UP000515512">
    <property type="component" value="Chromosome"/>
</dbReference>
<evidence type="ECO:0000256" key="7">
    <source>
        <dbReference type="RuleBase" id="RU361277"/>
    </source>
</evidence>
<dbReference type="FunFam" id="3.40.50.720:FF:000003">
    <property type="entry name" value="S-(hydroxymethyl)glutathione dehydrogenase"/>
    <property type="match status" value="1"/>
</dbReference>
<evidence type="ECO:0000256" key="4">
    <source>
        <dbReference type="ARBA" id="ARBA00022833"/>
    </source>
</evidence>
<dbReference type="Gene3D" id="3.90.180.10">
    <property type="entry name" value="Medium-chain alcohol dehydrogenases, catalytic domain"/>
    <property type="match status" value="1"/>
</dbReference>
<keyword evidence="6" id="KW-0520">NAD</keyword>
<dbReference type="InterPro" id="IPR020843">
    <property type="entry name" value="ER"/>
</dbReference>
<keyword evidence="3 7" id="KW-0479">Metal-binding</keyword>
<evidence type="ECO:0000256" key="6">
    <source>
        <dbReference type="ARBA" id="ARBA00023027"/>
    </source>
</evidence>
<dbReference type="GO" id="GO:0008270">
    <property type="term" value="F:zinc ion binding"/>
    <property type="evidence" value="ECO:0007669"/>
    <property type="project" value="InterPro"/>
</dbReference>
<evidence type="ECO:0000313" key="10">
    <source>
        <dbReference type="Proteomes" id="UP000515512"/>
    </source>
</evidence>
<keyword evidence="10" id="KW-1185">Reference proteome</keyword>
<dbReference type="GO" id="GO:0051903">
    <property type="term" value="F:S-(hydroxymethyl)glutathione dehydrogenase [NAD(P)+] activity"/>
    <property type="evidence" value="ECO:0007669"/>
    <property type="project" value="TreeGrafter"/>
</dbReference>
<dbReference type="KEGG" id="nhu:H0264_26580"/>
<dbReference type="Pfam" id="PF08240">
    <property type="entry name" value="ADH_N"/>
    <property type="match status" value="1"/>
</dbReference>
<sequence>MTSVRTRAAVLRAADGPFRIEDVELDAPGYGQVLVRIAGTGICHSDFLPRTPMCKPPIIAGHEGAGEVVALGPGVTDLAVGDHVVLSFDSCGACRNCLDAQPAYCESFWPRNMSGFRPGRSTTVRDAAGEPIMGNWFGQSSFAEFSVVSARNAIKVDPTLPIELLGPLSCGILTGAGSVFTSLGLGAGDSLAVFGTGTVGLSAVMAAKVAGAATIVAVDRNPDRLRLAEKLGATHTFVADTDRLTETIKALAPGGLDFSLDTTGVPEVVSTAIDVLRLRGVCGCVGVQLKPLMVRPDQLAFGRTIKGILEGDSVPKLLIPKLIELWRQDRFPFHELIELFPLARIDAAEQAMKSGAVIKPVLVPGKDTP</sequence>
<dbReference type="EMBL" id="CP059399">
    <property type="protein sequence ID" value="QLY28875.1"/>
    <property type="molecule type" value="Genomic_DNA"/>
</dbReference>
<dbReference type="CDD" id="cd08278">
    <property type="entry name" value="benzyl_alcohol_DH"/>
    <property type="match status" value="1"/>
</dbReference>
<evidence type="ECO:0000256" key="1">
    <source>
        <dbReference type="ARBA" id="ARBA00001947"/>
    </source>
</evidence>
<dbReference type="RefSeq" id="WP_181580081.1">
    <property type="nucleotide sequence ID" value="NZ_CP059399.1"/>
</dbReference>
<dbReference type="InterPro" id="IPR011032">
    <property type="entry name" value="GroES-like_sf"/>
</dbReference>
<protein>
    <submittedName>
        <fullName evidence="9">NAD(P)-dependent alcohol dehydrogenase</fullName>
    </submittedName>
</protein>
<evidence type="ECO:0000256" key="5">
    <source>
        <dbReference type="ARBA" id="ARBA00023002"/>
    </source>
</evidence>
<dbReference type="GO" id="GO:0005829">
    <property type="term" value="C:cytosol"/>
    <property type="evidence" value="ECO:0007669"/>
    <property type="project" value="TreeGrafter"/>
</dbReference>
<dbReference type="SUPFAM" id="SSF51735">
    <property type="entry name" value="NAD(P)-binding Rossmann-fold domains"/>
    <property type="match status" value="1"/>
</dbReference>
<gene>
    <name evidence="9" type="ORF">H0264_26580</name>
</gene>
<dbReference type="PANTHER" id="PTHR43880:SF12">
    <property type="entry name" value="ALCOHOL DEHYDROGENASE CLASS-3"/>
    <property type="match status" value="1"/>
</dbReference>
<dbReference type="PANTHER" id="PTHR43880">
    <property type="entry name" value="ALCOHOL DEHYDROGENASE"/>
    <property type="match status" value="1"/>
</dbReference>
<accession>A0A7D6VCA6</accession>
<keyword evidence="5" id="KW-0560">Oxidoreductase</keyword>
<dbReference type="Pfam" id="PF00107">
    <property type="entry name" value="ADH_zinc_N"/>
    <property type="match status" value="1"/>
</dbReference>
<dbReference type="InterPro" id="IPR036291">
    <property type="entry name" value="NAD(P)-bd_dom_sf"/>
</dbReference>
<name>A0A7D6VCA6_9NOCA</name>